<evidence type="ECO:0000256" key="4">
    <source>
        <dbReference type="ARBA" id="ARBA00022723"/>
    </source>
</evidence>
<evidence type="ECO:0000256" key="6">
    <source>
        <dbReference type="ARBA" id="ARBA00023002"/>
    </source>
</evidence>
<proteinExistence type="predicted"/>
<accession>A0A382WWG6</accession>
<dbReference type="Pfam" id="PF00067">
    <property type="entry name" value="p450"/>
    <property type="match status" value="1"/>
</dbReference>
<evidence type="ECO:0008006" key="10">
    <source>
        <dbReference type="Google" id="ProtNLM"/>
    </source>
</evidence>
<evidence type="ECO:0000256" key="5">
    <source>
        <dbReference type="ARBA" id="ARBA00022989"/>
    </source>
</evidence>
<keyword evidence="3" id="KW-0812">Transmembrane</keyword>
<keyword evidence="4" id="KW-0479">Metal-binding</keyword>
<evidence type="ECO:0000256" key="2">
    <source>
        <dbReference type="ARBA" id="ARBA00022617"/>
    </source>
</evidence>
<dbReference type="SUPFAM" id="SSF48264">
    <property type="entry name" value="Cytochrome P450"/>
    <property type="match status" value="1"/>
</dbReference>
<keyword evidence="6" id="KW-0560">Oxidoreductase</keyword>
<keyword evidence="7" id="KW-0408">Iron</keyword>
<evidence type="ECO:0000256" key="3">
    <source>
        <dbReference type="ARBA" id="ARBA00022692"/>
    </source>
</evidence>
<evidence type="ECO:0000256" key="8">
    <source>
        <dbReference type="ARBA" id="ARBA00023136"/>
    </source>
</evidence>
<dbReference type="GO" id="GO:0004497">
    <property type="term" value="F:monooxygenase activity"/>
    <property type="evidence" value="ECO:0007669"/>
    <property type="project" value="InterPro"/>
</dbReference>
<sequence length="212" mass="24895">MRKEIQIHKGKSIILGSINEFLSQNHFQFLKKLATHGDIVKSRIGISNFIFMFKPEYIKYVLQGNYKNYIKDFYYKDLTLAVGNGLVTSEGKLWKQQRKLIQPAFHKKNIDNFSNIIREEVLYTINQWSSLDNPRINLTNEMKALTMSIVSRCLFSSDIRKDSKYLGDAINICLDYLNMRMETIFRIPGKPIFPTTNYKKFKSNYKIIQKAL</sequence>
<dbReference type="GO" id="GO:0005506">
    <property type="term" value="F:iron ion binding"/>
    <property type="evidence" value="ECO:0007669"/>
    <property type="project" value="InterPro"/>
</dbReference>
<keyword evidence="8" id="KW-0472">Membrane</keyword>
<keyword evidence="5" id="KW-1133">Transmembrane helix</keyword>
<dbReference type="GO" id="GO:0020037">
    <property type="term" value="F:heme binding"/>
    <property type="evidence" value="ECO:0007669"/>
    <property type="project" value="InterPro"/>
</dbReference>
<protein>
    <recommendedName>
        <fullName evidence="10">Cytochrome P450</fullName>
    </recommendedName>
</protein>
<comment type="subcellular location">
    <subcellularLocation>
        <location evidence="1">Membrane</location>
    </subcellularLocation>
</comment>
<dbReference type="AlphaFoldDB" id="A0A382WWG6"/>
<dbReference type="InterPro" id="IPR001128">
    <property type="entry name" value="Cyt_P450"/>
</dbReference>
<gene>
    <name evidence="9" type="ORF">METZ01_LOCUS415823</name>
</gene>
<reference evidence="9" key="1">
    <citation type="submission" date="2018-05" db="EMBL/GenBank/DDBJ databases">
        <authorList>
            <person name="Lanie J.A."/>
            <person name="Ng W.-L."/>
            <person name="Kazmierczak K.M."/>
            <person name="Andrzejewski T.M."/>
            <person name="Davidsen T.M."/>
            <person name="Wayne K.J."/>
            <person name="Tettelin H."/>
            <person name="Glass J.I."/>
            <person name="Rusch D."/>
            <person name="Podicherti R."/>
            <person name="Tsui H.-C.T."/>
            <person name="Winkler M.E."/>
        </authorList>
    </citation>
    <scope>NUCLEOTIDE SEQUENCE</scope>
</reference>
<dbReference type="PANTHER" id="PTHR24282">
    <property type="entry name" value="CYTOCHROME P450 FAMILY MEMBER"/>
    <property type="match status" value="1"/>
</dbReference>
<dbReference type="InterPro" id="IPR050665">
    <property type="entry name" value="Cytochrome_P450_Monooxygen"/>
</dbReference>
<dbReference type="GO" id="GO:0016705">
    <property type="term" value="F:oxidoreductase activity, acting on paired donors, with incorporation or reduction of molecular oxygen"/>
    <property type="evidence" value="ECO:0007669"/>
    <property type="project" value="InterPro"/>
</dbReference>
<dbReference type="GO" id="GO:0016020">
    <property type="term" value="C:membrane"/>
    <property type="evidence" value="ECO:0007669"/>
    <property type="project" value="UniProtKB-SubCell"/>
</dbReference>
<keyword evidence="2" id="KW-0349">Heme</keyword>
<dbReference type="InterPro" id="IPR036396">
    <property type="entry name" value="Cyt_P450_sf"/>
</dbReference>
<feature type="non-terminal residue" evidence="9">
    <location>
        <position position="212"/>
    </location>
</feature>
<dbReference type="Gene3D" id="1.10.630.10">
    <property type="entry name" value="Cytochrome P450"/>
    <property type="match status" value="1"/>
</dbReference>
<evidence type="ECO:0000313" key="9">
    <source>
        <dbReference type="EMBL" id="SVD62969.1"/>
    </source>
</evidence>
<dbReference type="PANTHER" id="PTHR24282:SF211">
    <property type="entry name" value="CYTOCHROME P450-RELATED"/>
    <property type="match status" value="1"/>
</dbReference>
<organism evidence="9">
    <name type="scientific">marine metagenome</name>
    <dbReference type="NCBI Taxonomy" id="408172"/>
    <lineage>
        <taxon>unclassified sequences</taxon>
        <taxon>metagenomes</taxon>
        <taxon>ecological metagenomes</taxon>
    </lineage>
</organism>
<evidence type="ECO:0000256" key="1">
    <source>
        <dbReference type="ARBA" id="ARBA00004370"/>
    </source>
</evidence>
<dbReference type="EMBL" id="UINC01162943">
    <property type="protein sequence ID" value="SVD62969.1"/>
    <property type="molecule type" value="Genomic_DNA"/>
</dbReference>
<evidence type="ECO:0000256" key="7">
    <source>
        <dbReference type="ARBA" id="ARBA00023004"/>
    </source>
</evidence>
<name>A0A382WWG6_9ZZZZ</name>